<name>A0A2T3B0D6_AMORE</name>
<feature type="region of interest" description="Disordered" evidence="1">
    <location>
        <begin position="97"/>
        <end position="150"/>
    </location>
</feature>
<sequence>MPSSKSNVFSRGFPTGFSLSVIGSDCPFNERLLGNQGDLRSNGETIEPTARGNEQIFKRRSIQDLSSQQVDALRSAAGSKRSSIRMEKWQLKLEELELSPPDSNDTSKVARQQHVMGDDKVIEERQQSRRNMSGVWTDSPEKKDERDSTWTDKLLKLTEPKPAGSNDCKNATRKYTVGKNEAIGERQQLGTSVSGAWADSSEKMGDEHDCAWKKMVLANLPPNGDQRHNEDRQKGDFGLRGMSIILHFDGREDLAMEIEKV</sequence>
<protein>
    <submittedName>
        <fullName evidence="2">Uncharacterized protein</fullName>
    </submittedName>
</protein>
<feature type="compositionally biased region" description="Basic and acidic residues" evidence="1">
    <location>
        <begin position="139"/>
        <end position="150"/>
    </location>
</feature>
<dbReference type="Proteomes" id="UP000241818">
    <property type="component" value="Unassembled WGS sequence"/>
</dbReference>
<accession>A0A2T3B0D6</accession>
<reference evidence="2 3" key="1">
    <citation type="journal article" date="2018" name="New Phytol.">
        <title>Comparative genomics and transcriptomics depict ericoid mycorrhizal fungi as versatile saprotrophs and plant mutualists.</title>
        <authorList>
            <person name="Martino E."/>
            <person name="Morin E."/>
            <person name="Grelet G.A."/>
            <person name="Kuo A."/>
            <person name="Kohler A."/>
            <person name="Daghino S."/>
            <person name="Barry K.W."/>
            <person name="Cichocki N."/>
            <person name="Clum A."/>
            <person name="Dockter R.B."/>
            <person name="Hainaut M."/>
            <person name="Kuo R.C."/>
            <person name="LaButti K."/>
            <person name="Lindahl B.D."/>
            <person name="Lindquist E.A."/>
            <person name="Lipzen A."/>
            <person name="Khouja H.R."/>
            <person name="Magnuson J."/>
            <person name="Murat C."/>
            <person name="Ohm R.A."/>
            <person name="Singer S.W."/>
            <person name="Spatafora J.W."/>
            <person name="Wang M."/>
            <person name="Veneault-Fourrey C."/>
            <person name="Henrissat B."/>
            <person name="Grigoriev I.V."/>
            <person name="Martin F.M."/>
            <person name="Perotto S."/>
        </authorList>
    </citation>
    <scope>NUCLEOTIDE SEQUENCE [LARGE SCALE GENOMIC DNA]</scope>
    <source>
        <strain evidence="2 3">ATCC 22711</strain>
    </source>
</reference>
<proteinExistence type="predicted"/>
<dbReference type="OrthoDB" id="3524371at2759"/>
<feature type="region of interest" description="Disordered" evidence="1">
    <location>
        <begin position="36"/>
        <end position="62"/>
    </location>
</feature>
<evidence type="ECO:0000313" key="3">
    <source>
        <dbReference type="Proteomes" id="UP000241818"/>
    </source>
</evidence>
<gene>
    <name evidence="2" type="ORF">M430DRAFT_35498</name>
</gene>
<organism evidence="2 3">
    <name type="scientific">Amorphotheca resinae ATCC 22711</name>
    <dbReference type="NCBI Taxonomy" id="857342"/>
    <lineage>
        <taxon>Eukaryota</taxon>
        <taxon>Fungi</taxon>
        <taxon>Dikarya</taxon>
        <taxon>Ascomycota</taxon>
        <taxon>Pezizomycotina</taxon>
        <taxon>Leotiomycetes</taxon>
        <taxon>Helotiales</taxon>
        <taxon>Amorphothecaceae</taxon>
        <taxon>Amorphotheca</taxon>
    </lineage>
</organism>
<dbReference type="GeneID" id="36574830"/>
<evidence type="ECO:0000256" key="1">
    <source>
        <dbReference type="SAM" id="MobiDB-lite"/>
    </source>
</evidence>
<dbReference type="EMBL" id="KZ679012">
    <property type="protein sequence ID" value="PSS16861.1"/>
    <property type="molecule type" value="Genomic_DNA"/>
</dbReference>
<dbReference type="InParanoid" id="A0A2T3B0D6"/>
<dbReference type="RefSeq" id="XP_024720369.1">
    <property type="nucleotide sequence ID" value="XM_024866749.1"/>
</dbReference>
<evidence type="ECO:0000313" key="2">
    <source>
        <dbReference type="EMBL" id="PSS16861.1"/>
    </source>
</evidence>
<feature type="compositionally biased region" description="Basic and acidic residues" evidence="1">
    <location>
        <begin position="116"/>
        <end position="127"/>
    </location>
</feature>
<keyword evidence="3" id="KW-1185">Reference proteome</keyword>
<feature type="compositionally biased region" description="Polar residues" evidence="1">
    <location>
        <begin position="101"/>
        <end position="110"/>
    </location>
</feature>
<dbReference type="AlphaFoldDB" id="A0A2T3B0D6"/>